<keyword evidence="8" id="KW-0157">Chromophore</keyword>
<dbReference type="Pfam" id="PF01036">
    <property type="entry name" value="Bac_rhodopsin"/>
    <property type="match status" value="1"/>
</dbReference>
<dbReference type="CDD" id="cd15029">
    <property type="entry name" value="7tm_SRI_SRII"/>
    <property type="match status" value="1"/>
</dbReference>
<keyword evidence="6" id="KW-0681">Retinal protein</keyword>
<sequence length="232" mass="24718">MIELTYIFGLGAGGMALGSIAFISEWISSTDRSKYYATLTGISLTAMIAYTSMSLGYGIIEVDARAVFAPRYIDWIITTPLLLLFIGMIAGSDKRELATTVFVNTVVMVAGFGAALISGPGKFVAFGFASVAYIALIYLLTVSMTKTAEDRPERVSSLFRSLRNLTVILWSIYPIIWLLSSAGFSVITVPVNVMLVTYLDILTKVGFGLIAINTSSAVGSASSEGAIATDPS</sequence>
<comment type="caution">
    <text evidence="12">The sequence shown here is derived from an EMBL/GenBank/DDBJ whole genome shotgun (WGS) entry which is preliminary data.</text>
</comment>
<evidence type="ECO:0000313" key="13">
    <source>
        <dbReference type="Proteomes" id="UP001149411"/>
    </source>
</evidence>
<evidence type="ECO:0000256" key="5">
    <source>
        <dbReference type="ARBA" id="ARBA00022692"/>
    </source>
</evidence>
<dbReference type="InterPro" id="IPR001425">
    <property type="entry name" value="Arc/bac/fun_rhodopsins"/>
</dbReference>
<evidence type="ECO:0000256" key="11">
    <source>
        <dbReference type="SAM" id="Phobius"/>
    </source>
</evidence>
<dbReference type="PRINTS" id="PR00251">
    <property type="entry name" value="BACTRLOPSIN"/>
</dbReference>
<reference evidence="12" key="1">
    <citation type="submission" date="2022-09" db="EMBL/GenBank/DDBJ databases">
        <title>Haloadaptaus new haloarchaeum isolated from saline soil.</title>
        <authorList>
            <person name="Duran-Viseras A."/>
            <person name="Sanchez-Porro C."/>
            <person name="Ventosa A."/>
        </authorList>
    </citation>
    <scope>NUCLEOTIDE SEQUENCE</scope>
    <source>
        <strain evidence="12">F3-133</strain>
    </source>
</reference>
<evidence type="ECO:0000256" key="9">
    <source>
        <dbReference type="ARBA" id="ARBA00023136"/>
    </source>
</evidence>
<organism evidence="12 13">
    <name type="scientific">Halorutilus salinus</name>
    <dbReference type="NCBI Taxonomy" id="2487751"/>
    <lineage>
        <taxon>Archaea</taxon>
        <taxon>Methanobacteriati</taxon>
        <taxon>Methanobacteriota</taxon>
        <taxon>Stenosarchaea group</taxon>
        <taxon>Halobacteria</taxon>
        <taxon>Halorutilales</taxon>
        <taxon>Halorutilaceae</taxon>
        <taxon>Halorutilus</taxon>
    </lineage>
</organism>
<dbReference type="GO" id="GO:0016020">
    <property type="term" value="C:membrane"/>
    <property type="evidence" value="ECO:0007669"/>
    <property type="project" value="UniProtKB-SubCell"/>
</dbReference>
<evidence type="ECO:0000256" key="3">
    <source>
        <dbReference type="ARBA" id="ARBA00022543"/>
    </source>
</evidence>
<dbReference type="GO" id="GO:0009881">
    <property type="term" value="F:photoreceptor activity"/>
    <property type="evidence" value="ECO:0007669"/>
    <property type="project" value="UniProtKB-KW"/>
</dbReference>
<comment type="similarity">
    <text evidence="2">Belongs to the archaeal/bacterial/fungal opsin family.</text>
</comment>
<accession>A0A9Q4C3E6</accession>
<proteinExistence type="inferred from homology"/>
<evidence type="ECO:0000256" key="7">
    <source>
        <dbReference type="ARBA" id="ARBA00022989"/>
    </source>
</evidence>
<keyword evidence="5 11" id="KW-0812">Transmembrane</keyword>
<dbReference type="SUPFAM" id="SSF81321">
    <property type="entry name" value="Family A G protein-coupled receptor-like"/>
    <property type="match status" value="1"/>
</dbReference>
<comment type="subcellular location">
    <subcellularLocation>
        <location evidence="1">Membrane</location>
        <topology evidence="1">Multi-pass membrane protein</topology>
    </subcellularLocation>
</comment>
<keyword evidence="3" id="KW-0600">Photoreceptor protein</keyword>
<dbReference type="PROSITE" id="PS00327">
    <property type="entry name" value="BACTERIAL_OPSIN_RET"/>
    <property type="match status" value="1"/>
</dbReference>
<feature type="transmembrane region" description="Helical" evidence="11">
    <location>
        <begin position="35"/>
        <end position="60"/>
    </location>
</feature>
<dbReference type="Gene3D" id="1.20.1070.10">
    <property type="entry name" value="Rhodopsin 7-helix transmembrane proteins"/>
    <property type="match status" value="1"/>
</dbReference>
<gene>
    <name evidence="12" type="ORF">EGH25_05050</name>
</gene>
<dbReference type="GO" id="GO:0007602">
    <property type="term" value="P:phototransduction"/>
    <property type="evidence" value="ECO:0007669"/>
    <property type="project" value="UniProtKB-KW"/>
</dbReference>
<evidence type="ECO:0000256" key="8">
    <source>
        <dbReference type="ARBA" id="ARBA00022991"/>
    </source>
</evidence>
<evidence type="ECO:0000256" key="10">
    <source>
        <dbReference type="ARBA" id="ARBA00023170"/>
    </source>
</evidence>
<evidence type="ECO:0000256" key="1">
    <source>
        <dbReference type="ARBA" id="ARBA00004141"/>
    </source>
</evidence>
<dbReference type="PROSITE" id="PS00950">
    <property type="entry name" value="BACTERIAL_OPSIN_1"/>
    <property type="match status" value="1"/>
</dbReference>
<evidence type="ECO:0000256" key="6">
    <source>
        <dbReference type="ARBA" id="ARBA00022925"/>
    </source>
</evidence>
<name>A0A9Q4C3E6_9EURY</name>
<dbReference type="RefSeq" id="WP_266086559.1">
    <property type="nucleotide sequence ID" value="NZ_RKLV01000004.1"/>
</dbReference>
<protein>
    <submittedName>
        <fullName evidence="12">Bacteriorhodopsin</fullName>
    </submittedName>
</protein>
<dbReference type="SMART" id="SM01021">
    <property type="entry name" value="Bac_rhodopsin"/>
    <property type="match status" value="1"/>
</dbReference>
<dbReference type="GO" id="GO:0005216">
    <property type="term" value="F:monoatomic ion channel activity"/>
    <property type="evidence" value="ECO:0007669"/>
    <property type="project" value="InterPro"/>
</dbReference>
<dbReference type="AlphaFoldDB" id="A0A9Q4C3E6"/>
<keyword evidence="7 11" id="KW-1133">Transmembrane helix</keyword>
<keyword evidence="10" id="KW-0675">Receptor</keyword>
<feature type="transmembrane region" description="Helical" evidence="11">
    <location>
        <begin position="97"/>
        <end position="117"/>
    </location>
</feature>
<evidence type="ECO:0000256" key="2">
    <source>
        <dbReference type="ARBA" id="ARBA00008130"/>
    </source>
</evidence>
<keyword evidence="9 11" id="KW-0472">Membrane</keyword>
<feature type="transmembrane region" description="Helical" evidence="11">
    <location>
        <begin position="6"/>
        <end position="23"/>
    </location>
</feature>
<feature type="transmembrane region" description="Helical" evidence="11">
    <location>
        <begin position="72"/>
        <end position="90"/>
    </location>
</feature>
<evidence type="ECO:0000256" key="4">
    <source>
        <dbReference type="ARBA" id="ARBA00022606"/>
    </source>
</evidence>
<feature type="transmembrane region" description="Helical" evidence="11">
    <location>
        <begin position="123"/>
        <end position="144"/>
    </location>
</feature>
<dbReference type="PANTHER" id="PTHR28286:SF2">
    <property type="entry name" value="BACTERIORHODOPSIN _OPSIN, NOPA (EUROFUNG)"/>
    <property type="match status" value="1"/>
</dbReference>
<dbReference type="EMBL" id="RKLV01000004">
    <property type="protein sequence ID" value="MCX2818718.1"/>
    <property type="molecule type" value="Genomic_DNA"/>
</dbReference>
<dbReference type="InterPro" id="IPR018229">
    <property type="entry name" value="Rhodopsin_retinal_BS"/>
</dbReference>
<keyword evidence="13" id="KW-1185">Reference proteome</keyword>
<dbReference type="PANTHER" id="PTHR28286">
    <property type="match status" value="1"/>
</dbReference>
<feature type="transmembrane region" description="Helical" evidence="11">
    <location>
        <begin position="165"/>
        <end position="187"/>
    </location>
</feature>
<evidence type="ECO:0000313" key="12">
    <source>
        <dbReference type="EMBL" id="MCX2818718.1"/>
    </source>
</evidence>
<keyword evidence="4" id="KW-0716">Sensory transduction</keyword>
<dbReference type="Proteomes" id="UP001149411">
    <property type="component" value="Unassembled WGS sequence"/>
</dbReference>